<dbReference type="Proteomes" id="UP000518300">
    <property type="component" value="Unassembled WGS sequence"/>
</dbReference>
<keyword evidence="4 12" id="KW-0645">Protease</keyword>
<dbReference type="AlphaFoldDB" id="A0A848LRF3"/>
<dbReference type="GO" id="GO:0016020">
    <property type="term" value="C:membrane"/>
    <property type="evidence" value="ECO:0007669"/>
    <property type="project" value="TreeGrafter"/>
</dbReference>
<evidence type="ECO:0000256" key="5">
    <source>
        <dbReference type="ARBA" id="ARBA00022723"/>
    </source>
</evidence>
<comment type="similarity">
    <text evidence="2 12">Belongs to the peptidase M1 family.</text>
</comment>
<feature type="binding site" evidence="10">
    <location>
        <position position="348"/>
    </location>
    <ligand>
        <name>Zn(2+)</name>
        <dbReference type="ChEBI" id="CHEBI:29105"/>
        <note>catalytic</note>
    </ligand>
</feature>
<dbReference type="GO" id="GO:0070006">
    <property type="term" value="F:metalloaminopeptidase activity"/>
    <property type="evidence" value="ECO:0007669"/>
    <property type="project" value="TreeGrafter"/>
</dbReference>
<evidence type="ECO:0000313" key="19">
    <source>
        <dbReference type="Proteomes" id="UP000518300"/>
    </source>
</evidence>
<evidence type="ECO:0000256" key="10">
    <source>
        <dbReference type="PIRSR" id="PIRSR634016-3"/>
    </source>
</evidence>
<dbReference type="EC" id="3.4.11.-" evidence="12"/>
<dbReference type="InterPro" id="IPR042097">
    <property type="entry name" value="Aminopeptidase_N-like_N_sf"/>
</dbReference>
<feature type="signal peptide" evidence="14">
    <location>
        <begin position="1"/>
        <end position="27"/>
    </location>
</feature>
<gene>
    <name evidence="18" type="ORF">HG543_36235</name>
</gene>
<comment type="cofactor">
    <cofactor evidence="10 12">
        <name>Zn(2+)</name>
        <dbReference type="ChEBI" id="CHEBI:29105"/>
    </cofactor>
    <text evidence="10 12">Binds 1 zinc ion per subunit.</text>
</comment>
<dbReference type="Pfam" id="PF17900">
    <property type="entry name" value="Peptidase_M1_N"/>
    <property type="match status" value="1"/>
</dbReference>
<dbReference type="Pfam" id="PF11838">
    <property type="entry name" value="ERAP1_C"/>
    <property type="match status" value="1"/>
</dbReference>
<evidence type="ECO:0000256" key="3">
    <source>
        <dbReference type="ARBA" id="ARBA00022438"/>
    </source>
</evidence>
<evidence type="ECO:0000256" key="1">
    <source>
        <dbReference type="ARBA" id="ARBA00000098"/>
    </source>
</evidence>
<evidence type="ECO:0000256" key="9">
    <source>
        <dbReference type="PIRSR" id="PIRSR634016-1"/>
    </source>
</evidence>
<evidence type="ECO:0000313" key="18">
    <source>
        <dbReference type="EMBL" id="NMO20271.1"/>
    </source>
</evidence>
<feature type="active site" description="Proton acceptor" evidence="9">
    <location>
        <position position="349"/>
    </location>
</feature>
<dbReference type="InterPro" id="IPR001930">
    <property type="entry name" value="Peptidase_M1"/>
</dbReference>
<proteinExistence type="inferred from homology"/>
<keyword evidence="3 12" id="KW-0031">Aminopeptidase</keyword>
<dbReference type="GO" id="GO:0016285">
    <property type="term" value="F:alanyl aminopeptidase activity"/>
    <property type="evidence" value="ECO:0007669"/>
    <property type="project" value="UniProtKB-EC"/>
</dbReference>
<evidence type="ECO:0000256" key="11">
    <source>
        <dbReference type="PIRSR" id="PIRSR634016-4"/>
    </source>
</evidence>
<comment type="caution">
    <text evidence="18">The sequence shown here is derived from an EMBL/GenBank/DDBJ whole genome shotgun (WGS) entry which is preliminary data.</text>
</comment>
<dbReference type="InterPro" id="IPR045357">
    <property type="entry name" value="Aminopeptidase_N-like_N"/>
</dbReference>
<evidence type="ECO:0000256" key="4">
    <source>
        <dbReference type="ARBA" id="ARBA00022670"/>
    </source>
</evidence>
<evidence type="ECO:0000256" key="12">
    <source>
        <dbReference type="RuleBase" id="RU364040"/>
    </source>
</evidence>
<organism evidence="18 19">
    <name type="scientific">Pyxidicoccus fallax</name>
    <dbReference type="NCBI Taxonomy" id="394095"/>
    <lineage>
        <taxon>Bacteria</taxon>
        <taxon>Pseudomonadati</taxon>
        <taxon>Myxococcota</taxon>
        <taxon>Myxococcia</taxon>
        <taxon>Myxococcales</taxon>
        <taxon>Cystobacterineae</taxon>
        <taxon>Myxococcaceae</taxon>
        <taxon>Pyxidicoccus</taxon>
    </lineage>
</organism>
<dbReference type="RefSeq" id="WP_169349492.1">
    <property type="nucleotide sequence ID" value="NZ_JABBJJ010000234.1"/>
</dbReference>
<dbReference type="SUPFAM" id="SSF55486">
    <property type="entry name" value="Metalloproteases ('zincins'), catalytic domain"/>
    <property type="match status" value="1"/>
</dbReference>
<evidence type="ECO:0000256" key="6">
    <source>
        <dbReference type="ARBA" id="ARBA00022801"/>
    </source>
</evidence>
<dbReference type="PANTHER" id="PTHR11533">
    <property type="entry name" value="PROTEASE M1 ZINC METALLOPROTEASE"/>
    <property type="match status" value="1"/>
</dbReference>
<sequence length="911" mass="100013">MRLGHLGSTTWLLLALTLAGCASTRQEAPSPSPTRTSESPAASDTEARVLTPPGLRLDARVRPTRQSVTLELDPRQETFSGTTDVELSLSEPTRELWLHAEELEVKDAAIVLPDGARVQVAALPMADLLAVVTERPVGPGTVTLHVAYTGRAPAQENSGIFREQEEGRWYAMTQFEPLYARRAFPCFDEPSFKIPWRLTLRVRAEDGAFSNAPVEAEARGADGWKTVTFQPTPPLPSYLVAFAVGPFEVVDAGTAGRNRVPVRMVVPHGRAAEAAWAAKVTPPLLERLESWFGTPYPFEKLDVLALAGAQGGAMEHPGLITFGGQLMLGPPRGDSVWRQRYFTETQAHELAHQWFGNLVTMAWWDDLWLNEAFADWLAIKVTTQWKPEWRWDVRRVEARGMAMDEDHLVNARSIRQPIESPGDILGAFDGITYGKGSAVLAMFESWLGPDAFQQGVRRYLEAHARGTATTADFLQALSAATGRDVAPPLSTFLDQPGVPRVAMELQCPADAPPRLALEQRRYLPLGSPGAATPDGSRPWQVPVCVRYGVGAQEGRACTVLTEATGTLVLDGAKGCPDWLHPNADGRGYYHALLRGDGLERLARRGGRGLSVPERRVLMDDARALVASGDLDVAQALTLATRLMRPEDTDLVEGAAGVVGGVRDEFVPDALQPHRARFVQRLFGDLARRLGFVARPGESEDQGMLRPVLVWMVADLGQDAPLRAQARELTLRWLEDRSTLSMDSAYAVLGTAGAAGDAELHRRLRDALRTTSQGRERELIYTTLGAFREPVLARASLELLLAPDVDTREALPILYGQLSTPTTRAPAFDFLREHFQQLLQRLPRDTAAWLLHTGGFFCDAGDRQRVAGFFAPHAARIDGGERVLAQALERVDLCIAQREALRPGLERFLGKY</sequence>
<feature type="site" description="Transition state stabilizer" evidence="11">
    <location>
        <position position="433"/>
    </location>
</feature>
<dbReference type="SUPFAM" id="SSF63737">
    <property type="entry name" value="Leukotriene A4 hydrolase N-terminal domain"/>
    <property type="match status" value="1"/>
</dbReference>
<feature type="compositionally biased region" description="Low complexity" evidence="13">
    <location>
        <begin position="24"/>
        <end position="43"/>
    </location>
</feature>
<feature type="domain" description="Peptidase M1 membrane alanine aminopeptidase" evidence="15">
    <location>
        <begin position="276"/>
        <end position="486"/>
    </location>
</feature>
<dbReference type="EMBL" id="JABBJJ010000234">
    <property type="protein sequence ID" value="NMO20271.1"/>
    <property type="molecule type" value="Genomic_DNA"/>
</dbReference>
<evidence type="ECO:0000259" key="15">
    <source>
        <dbReference type="Pfam" id="PF01433"/>
    </source>
</evidence>
<dbReference type="Gene3D" id="1.25.50.20">
    <property type="match status" value="1"/>
</dbReference>
<name>A0A848LRF3_9BACT</name>
<dbReference type="InterPro" id="IPR014782">
    <property type="entry name" value="Peptidase_M1_dom"/>
</dbReference>
<dbReference type="GO" id="GO:0008270">
    <property type="term" value="F:zinc ion binding"/>
    <property type="evidence" value="ECO:0007669"/>
    <property type="project" value="UniProtKB-UniRule"/>
</dbReference>
<dbReference type="PANTHER" id="PTHR11533:SF174">
    <property type="entry name" value="PUROMYCIN-SENSITIVE AMINOPEPTIDASE-RELATED"/>
    <property type="match status" value="1"/>
</dbReference>
<feature type="domain" description="Aminopeptidase N-like N-terminal" evidence="17">
    <location>
        <begin position="63"/>
        <end position="239"/>
    </location>
</feature>
<evidence type="ECO:0000259" key="17">
    <source>
        <dbReference type="Pfam" id="PF17900"/>
    </source>
</evidence>
<dbReference type="GO" id="GO:0043171">
    <property type="term" value="P:peptide catabolic process"/>
    <property type="evidence" value="ECO:0007669"/>
    <property type="project" value="TreeGrafter"/>
</dbReference>
<dbReference type="GO" id="GO:0042277">
    <property type="term" value="F:peptide binding"/>
    <property type="evidence" value="ECO:0007669"/>
    <property type="project" value="TreeGrafter"/>
</dbReference>
<keyword evidence="5 10" id="KW-0479">Metal-binding</keyword>
<evidence type="ECO:0000256" key="8">
    <source>
        <dbReference type="ARBA" id="ARBA00023049"/>
    </source>
</evidence>
<keyword evidence="14" id="KW-0732">Signal</keyword>
<keyword evidence="8 12" id="KW-0482">Metalloprotease</keyword>
<evidence type="ECO:0000256" key="7">
    <source>
        <dbReference type="ARBA" id="ARBA00022833"/>
    </source>
</evidence>
<dbReference type="InterPro" id="IPR034016">
    <property type="entry name" value="M1_APN-typ"/>
</dbReference>
<feature type="region of interest" description="Disordered" evidence="13">
    <location>
        <begin position="24"/>
        <end position="53"/>
    </location>
</feature>
<keyword evidence="6 12" id="KW-0378">Hydrolase</keyword>
<dbReference type="GO" id="GO:0005615">
    <property type="term" value="C:extracellular space"/>
    <property type="evidence" value="ECO:0007669"/>
    <property type="project" value="TreeGrafter"/>
</dbReference>
<comment type="catalytic activity">
    <reaction evidence="1">
        <text>Release of an N-terminal amino acid, Xaa-|-Yaa- from a peptide, amide or arylamide. Xaa is preferably Ala, but may be most amino acids including Pro (slow action). When a terminal hydrophobic residue is followed by a prolyl residue, the two may be released as an intact Xaa-Pro dipeptide.</text>
        <dbReference type="EC" id="3.4.11.2"/>
    </reaction>
</comment>
<dbReference type="FunFam" id="1.10.390.10:FF:000013">
    <property type="entry name" value="Aminopeptidase N"/>
    <property type="match status" value="1"/>
</dbReference>
<evidence type="ECO:0000256" key="14">
    <source>
        <dbReference type="SAM" id="SignalP"/>
    </source>
</evidence>
<dbReference type="Gene3D" id="2.60.40.1730">
    <property type="entry name" value="tricorn interacting facor f3 domain"/>
    <property type="match status" value="1"/>
</dbReference>
<keyword evidence="7 10" id="KW-0862">Zinc</keyword>
<dbReference type="CDD" id="cd09601">
    <property type="entry name" value="M1_APN-Q_like"/>
    <property type="match status" value="1"/>
</dbReference>
<keyword evidence="19" id="KW-1185">Reference proteome</keyword>
<evidence type="ECO:0000256" key="13">
    <source>
        <dbReference type="SAM" id="MobiDB-lite"/>
    </source>
</evidence>
<dbReference type="GO" id="GO:0005737">
    <property type="term" value="C:cytoplasm"/>
    <property type="evidence" value="ECO:0007669"/>
    <property type="project" value="TreeGrafter"/>
</dbReference>
<protein>
    <recommendedName>
        <fullName evidence="12">Aminopeptidase</fullName>
        <ecNumber evidence="12">3.4.11.-</ecNumber>
    </recommendedName>
</protein>
<feature type="binding site" evidence="10">
    <location>
        <position position="371"/>
    </location>
    <ligand>
        <name>Zn(2+)</name>
        <dbReference type="ChEBI" id="CHEBI:29105"/>
        <note>catalytic</note>
    </ligand>
</feature>
<evidence type="ECO:0000256" key="2">
    <source>
        <dbReference type="ARBA" id="ARBA00010136"/>
    </source>
</evidence>
<dbReference type="PRINTS" id="PR00756">
    <property type="entry name" value="ALADIPTASE"/>
</dbReference>
<dbReference type="Gene3D" id="1.10.390.10">
    <property type="entry name" value="Neutral Protease Domain 2"/>
    <property type="match status" value="1"/>
</dbReference>
<dbReference type="PROSITE" id="PS51257">
    <property type="entry name" value="PROKAR_LIPOPROTEIN"/>
    <property type="match status" value="1"/>
</dbReference>
<feature type="binding site" evidence="10">
    <location>
        <position position="352"/>
    </location>
    <ligand>
        <name>Zn(2+)</name>
        <dbReference type="ChEBI" id="CHEBI:29105"/>
        <note>catalytic</note>
    </ligand>
</feature>
<evidence type="ECO:0000259" key="16">
    <source>
        <dbReference type="Pfam" id="PF11838"/>
    </source>
</evidence>
<feature type="chain" id="PRO_5032453382" description="Aminopeptidase" evidence="14">
    <location>
        <begin position="28"/>
        <end position="911"/>
    </location>
</feature>
<dbReference type="InterPro" id="IPR050344">
    <property type="entry name" value="Peptidase_M1_aminopeptidases"/>
</dbReference>
<accession>A0A848LRF3</accession>
<dbReference type="GO" id="GO:0006508">
    <property type="term" value="P:proteolysis"/>
    <property type="evidence" value="ECO:0007669"/>
    <property type="project" value="UniProtKB-KW"/>
</dbReference>
<feature type="domain" description="ERAP1-like C-terminal" evidence="16">
    <location>
        <begin position="578"/>
        <end position="890"/>
    </location>
</feature>
<dbReference type="Pfam" id="PF01433">
    <property type="entry name" value="Peptidase_M1"/>
    <property type="match status" value="1"/>
</dbReference>
<reference evidence="18 19" key="1">
    <citation type="submission" date="2020-04" db="EMBL/GenBank/DDBJ databases">
        <title>Draft genome of Pyxidicoccus fallax type strain.</title>
        <authorList>
            <person name="Whitworth D.E."/>
        </authorList>
    </citation>
    <scope>NUCLEOTIDE SEQUENCE [LARGE SCALE GENOMIC DNA]</scope>
    <source>
        <strain evidence="18 19">DSM 14698</strain>
    </source>
</reference>
<dbReference type="InterPro" id="IPR027268">
    <property type="entry name" value="Peptidase_M4/M1_CTD_sf"/>
</dbReference>
<dbReference type="InterPro" id="IPR024571">
    <property type="entry name" value="ERAP1-like_C_dom"/>
</dbReference>